<dbReference type="Proteomes" id="UP001283361">
    <property type="component" value="Unassembled WGS sequence"/>
</dbReference>
<gene>
    <name evidence="2" type="ORF">RRG08_013526</name>
</gene>
<evidence type="ECO:0000256" key="1">
    <source>
        <dbReference type="SAM" id="MobiDB-lite"/>
    </source>
</evidence>
<name>A0AAE0Y0W8_9GAST</name>
<evidence type="ECO:0000313" key="3">
    <source>
        <dbReference type="Proteomes" id="UP001283361"/>
    </source>
</evidence>
<comment type="caution">
    <text evidence="2">The sequence shown here is derived from an EMBL/GenBank/DDBJ whole genome shotgun (WGS) entry which is preliminary data.</text>
</comment>
<keyword evidence="3" id="KW-1185">Reference proteome</keyword>
<feature type="compositionally biased region" description="Low complexity" evidence="1">
    <location>
        <begin position="33"/>
        <end position="44"/>
    </location>
</feature>
<organism evidence="2 3">
    <name type="scientific">Elysia crispata</name>
    <name type="common">lettuce slug</name>
    <dbReference type="NCBI Taxonomy" id="231223"/>
    <lineage>
        <taxon>Eukaryota</taxon>
        <taxon>Metazoa</taxon>
        <taxon>Spiralia</taxon>
        <taxon>Lophotrochozoa</taxon>
        <taxon>Mollusca</taxon>
        <taxon>Gastropoda</taxon>
        <taxon>Heterobranchia</taxon>
        <taxon>Euthyneura</taxon>
        <taxon>Panpulmonata</taxon>
        <taxon>Sacoglossa</taxon>
        <taxon>Placobranchoidea</taxon>
        <taxon>Plakobranchidae</taxon>
        <taxon>Elysia</taxon>
    </lineage>
</organism>
<dbReference type="AlphaFoldDB" id="A0AAE0Y0W8"/>
<evidence type="ECO:0000313" key="2">
    <source>
        <dbReference type="EMBL" id="KAK3728803.1"/>
    </source>
</evidence>
<protein>
    <submittedName>
        <fullName evidence="2">Uncharacterized protein</fullName>
    </submittedName>
</protein>
<dbReference type="EMBL" id="JAWDGP010007172">
    <property type="protein sequence ID" value="KAK3728803.1"/>
    <property type="molecule type" value="Genomic_DNA"/>
</dbReference>
<sequence>MNIPHRVMTPEDPLKSMARTLDSSSSKLDHASDMSSSMGSHSNSYPDPVCSAVQNILGGWEKRARADDNCVDFLSCLNCRL</sequence>
<feature type="region of interest" description="Disordered" evidence="1">
    <location>
        <begin position="1"/>
        <end position="45"/>
    </location>
</feature>
<proteinExistence type="predicted"/>
<reference evidence="2" key="1">
    <citation type="journal article" date="2023" name="G3 (Bethesda)">
        <title>A reference genome for the long-term kleptoplast-retaining sea slug Elysia crispata morphotype clarki.</title>
        <authorList>
            <person name="Eastman K.E."/>
            <person name="Pendleton A.L."/>
            <person name="Shaikh M.A."/>
            <person name="Suttiyut T."/>
            <person name="Ogas R."/>
            <person name="Tomko P."/>
            <person name="Gavelis G."/>
            <person name="Widhalm J.R."/>
            <person name="Wisecaver J.H."/>
        </authorList>
    </citation>
    <scope>NUCLEOTIDE SEQUENCE</scope>
    <source>
        <strain evidence="2">ECLA1</strain>
    </source>
</reference>
<accession>A0AAE0Y0W8</accession>